<dbReference type="Pfam" id="PF04542">
    <property type="entry name" value="Sigma70_r2"/>
    <property type="match status" value="1"/>
</dbReference>
<dbReference type="EMBL" id="JBHUDE010000136">
    <property type="protein sequence ID" value="MFD1608854.1"/>
    <property type="molecule type" value="Genomic_DNA"/>
</dbReference>
<dbReference type="Pfam" id="PF08281">
    <property type="entry name" value="Sigma70_r4_2"/>
    <property type="match status" value="1"/>
</dbReference>
<dbReference type="RefSeq" id="WP_379598299.1">
    <property type="nucleotide sequence ID" value="NZ_JBHUDE010000136.1"/>
</dbReference>
<dbReference type="Gene3D" id="1.10.10.10">
    <property type="entry name" value="Winged helix-like DNA-binding domain superfamily/Winged helix DNA-binding domain"/>
    <property type="match status" value="1"/>
</dbReference>
<dbReference type="InterPro" id="IPR013324">
    <property type="entry name" value="RNA_pol_sigma_r3/r4-like"/>
</dbReference>
<dbReference type="SUPFAM" id="SSF88946">
    <property type="entry name" value="Sigma2 domain of RNA polymerase sigma factors"/>
    <property type="match status" value="1"/>
</dbReference>
<dbReference type="InterPro" id="IPR007627">
    <property type="entry name" value="RNA_pol_sigma70_r2"/>
</dbReference>
<proteinExistence type="predicted"/>
<comment type="caution">
    <text evidence="3">The sequence shown here is derived from an EMBL/GenBank/DDBJ whole genome shotgun (WGS) entry which is preliminary data.</text>
</comment>
<dbReference type="SUPFAM" id="SSF88659">
    <property type="entry name" value="Sigma3 and sigma4 domains of RNA polymerase sigma factors"/>
    <property type="match status" value="1"/>
</dbReference>
<gene>
    <name evidence="3" type="ORF">ACFSBH_14610</name>
</gene>
<evidence type="ECO:0000259" key="2">
    <source>
        <dbReference type="Pfam" id="PF08281"/>
    </source>
</evidence>
<dbReference type="InterPro" id="IPR036388">
    <property type="entry name" value="WH-like_DNA-bd_sf"/>
</dbReference>
<dbReference type="Gene3D" id="1.10.1740.10">
    <property type="match status" value="1"/>
</dbReference>
<organism evidence="3 4">
    <name type="scientific">Oceanobacillus luteolus</name>
    <dbReference type="NCBI Taxonomy" id="1274358"/>
    <lineage>
        <taxon>Bacteria</taxon>
        <taxon>Bacillati</taxon>
        <taxon>Bacillota</taxon>
        <taxon>Bacilli</taxon>
        <taxon>Bacillales</taxon>
        <taxon>Bacillaceae</taxon>
        <taxon>Oceanobacillus</taxon>
    </lineage>
</organism>
<dbReference type="NCBIfam" id="TIGR02937">
    <property type="entry name" value="sigma70-ECF"/>
    <property type="match status" value="1"/>
</dbReference>
<feature type="domain" description="RNA polymerase sigma factor 70 region 4 type 2" evidence="2">
    <location>
        <begin position="124"/>
        <end position="170"/>
    </location>
</feature>
<keyword evidence="4" id="KW-1185">Reference proteome</keyword>
<dbReference type="InterPro" id="IPR014284">
    <property type="entry name" value="RNA_pol_sigma-70_dom"/>
</dbReference>
<reference evidence="4" key="1">
    <citation type="journal article" date="2019" name="Int. J. Syst. Evol. Microbiol.">
        <title>The Global Catalogue of Microorganisms (GCM) 10K type strain sequencing project: providing services to taxonomists for standard genome sequencing and annotation.</title>
        <authorList>
            <consortium name="The Broad Institute Genomics Platform"/>
            <consortium name="The Broad Institute Genome Sequencing Center for Infectious Disease"/>
            <person name="Wu L."/>
            <person name="Ma J."/>
        </authorList>
    </citation>
    <scope>NUCLEOTIDE SEQUENCE [LARGE SCALE GENOMIC DNA]</scope>
    <source>
        <strain evidence="4">CGMCC 1.12376</strain>
    </source>
</reference>
<evidence type="ECO:0000313" key="4">
    <source>
        <dbReference type="Proteomes" id="UP001597221"/>
    </source>
</evidence>
<dbReference type="InterPro" id="IPR013325">
    <property type="entry name" value="RNA_pol_sigma_r2"/>
</dbReference>
<feature type="domain" description="RNA polymerase sigma-70 region 2" evidence="1">
    <location>
        <begin position="13"/>
        <end position="77"/>
    </location>
</feature>
<dbReference type="InterPro" id="IPR013249">
    <property type="entry name" value="RNA_pol_sigma70_r4_t2"/>
</dbReference>
<name>A0ABW4HVM6_9BACI</name>
<protein>
    <submittedName>
        <fullName evidence="3">Sigma-70 family RNA polymerase sigma factor</fullName>
    </submittedName>
</protein>
<accession>A0ABW4HVM6</accession>
<evidence type="ECO:0000259" key="1">
    <source>
        <dbReference type="Pfam" id="PF04542"/>
    </source>
</evidence>
<dbReference type="Proteomes" id="UP001597221">
    <property type="component" value="Unassembled WGS sequence"/>
</dbReference>
<sequence length="177" mass="21254">MTDHKQFTFEEIFKQNENRVHYQMHKLGIRDQDGEFYSEGIYAMWRAYKRYEPDKGPMSTYFNYTIRYSLLDLMRKKIQQKEKEQAYLNKEITSITSGNRSSNSSLIPIPEMKIIDEKLWKDVFSHLTVKQRKWVYYAIIRDMPLKEIADKEGVTVEAVKSWGKQARKKLRKVLIIE</sequence>
<evidence type="ECO:0000313" key="3">
    <source>
        <dbReference type="EMBL" id="MFD1608854.1"/>
    </source>
</evidence>